<dbReference type="InterPro" id="IPR039770">
    <property type="entry name" value="Rpf2"/>
</dbReference>
<evidence type="ECO:0000256" key="4">
    <source>
        <dbReference type="RuleBase" id="RU367086"/>
    </source>
</evidence>
<keyword evidence="5" id="KW-0175">Coiled coil</keyword>
<feature type="domain" description="Brix" evidence="6">
    <location>
        <begin position="96"/>
        <end position="317"/>
    </location>
</feature>
<dbReference type="GO" id="GO:0019843">
    <property type="term" value="F:rRNA binding"/>
    <property type="evidence" value="ECO:0007669"/>
    <property type="project" value="UniProtKB-UniRule"/>
</dbReference>
<gene>
    <name evidence="7" type="ORF">ACHAW5_008344</name>
</gene>
<dbReference type="PANTHER" id="PTHR12728:SF0">
    <property type="entry name" value="RIBOSOME PRODUCTION FACTOR 2 HOMOLOG"/>
    <property type="match status" value="1"/>
</dbReference>
<proteinExistence type="inferred from homology"/>
<dbReference type="InterPro" id="IPR007109">
    <property type="entry name" value="Brix"/>
</dbReference>
<evidence type="ECO:0000256" key="3">
    <source>
        <dbReference type="ARBA" id="ARBA00023242"/>
    </source>
</evidence>
<feature type="coiled-coil region" evidence="5">
    <location>
        <begin position="363"/>
        <end position="399"/>
    </location>
</feature>
<keyword evidence="8" id="KW-1185">Reference proteome</keyword>
<dbReference type="EMBL" id="JALLAZ020001593">
    <property type="protein sequence ID" value="KAL3771894.1"/>
    <property type="molecule type" value="Genomic_DNA"/>
</dbReference>
<evidence type="ECO:0000256" key="5">
    <source>
        <dbReference type="SAM" id="Coils"/>
    </source>
</evidence>
<organism evidence="7 8">
    <name type="scientific">Stephanodiscus triporus</name>
    <dbReference type="NCBI Taxonomy" id="2934178"/>
    <lineage>
        <taxon>Eukaryota</taxon>
        <taxon>Sar</taxon>
        <taxon>Stramenopiles</taxon>
        <taxon>Ochrophyta</taxon>
        <taxon>Bacillariophyta</taxon>
        <taxon>Coscinodiscophyceae</taxon>
        <taxon>Thalassiosirophycidae</taxon>
        <taxon>Stephanodiscales</taxon>
        <taxon>Stephanodiscaceae</taxon>
        <taxon>Stephanodiscus</taxon>
    </lineage>
</organism>
<dbReference type="PROSITE" id="PS50833">
    <property type="entry name" value="BRIX"/>
    <property type="match status" value="1"/>
</dbReference>
<comment type="subcellular location">
    <subcellularLocation>
        <location evidence="1 4">Nucleus</location>
        <location evidence="1 4">Nucleolus</location>
    </subcellularLocation>
</comment>
<evidence type="ECO:0000259" key="6">
    <source>
        <dbReference type="PROSITE" id="PS50833"/>
    </source>
</evidence>
<sequence>MFRCKRDNISIIAGAERRLRGHRPSTVDAAAAMTDADNIDVHNVTPPKDFWAIRTMIIVVAAKTAKAKLISGGKQPKARIARYLKTTESQLVEGAKASLLLRGIRCSDAMSTVLKDMRSVQSPHAKMLSKNNMIVPFDDAGQQSLEFLTTKNDAALFAVASHNKKRPNNLIMGRTFDRRILDMVEIGILQYRSLSDFGGLPKKRLGSKPLLQFVGDSWTADVSLRRLQNLLIDFYRGDPVDSLVLSGLDHVMVFTAADTGSLGGGGQDMRGPIIHQRTYYMKLKKDPKGGKAPVPYLTPSGPDMDFKIRRTQFASPDLWKLAMKQPAGVKAKKKKNQTTNIFGETIGRLHLEKQDIDSKTGKKSKALRLADRLEKQEEKAALESELGREEAEMSNEFKQAYGFAPDDM</sequence>
<evidence type="ECO:0000313" key="7">
    <source>
        <dbReference type="EMBL" id="KAL3771894.1"/>
    </source>
</evidence>
<protein>
    <recommendedName>
        <fullName evidence="4">Ribosome production factor 2 homolog</fullName>
    </recommendedName>
    <alternativeName>
        <fullName evidence="4">Ribosome biogenesis protein RPF2 homolog</fullName>
    </alternativeName>
</protein>
<dbReference type="PANTHER" id="PTHR12728">
    <property type="entry name" value="BRIX DOMAIN CONTAINING PROTEIN"/>
    <property type="match status" value="1"/>
</dbReference>
<evidence type="ECO:0000256" key="2">
    <source>
        <dbReference type="ARBA" id="ARBA00010782"/>
    </source>
</evidence>
<comment type="caution">
    <text evidence="7">The sequence shown here is derived from an EMBL/GenBank/DDBJ whole genome shotgun (WGS) entry which is preliminary data.</text>
</comment>
<accession>A0ABD3N748</accession>
<name>A0ABD3N748_9STRA</name>
<dbReference type="Proteomes" id="UP001530315">
    <property type="component" value="Unassembled WGS sequence"/>
</dbReference>
<reference evidence="7 8" key="1">
    <citation type="submission" date="2024-10" db="EMBL/GenBank/DDBJ databases">
        <title>Updated reference genomes for cyclostephanoid diatoms.</title>
        <authorList>
            <person name="Roberts W.R."/>
            <person name="Alverson A.J."/>
        </authorList>
    </citation>
    <scope>NUCLEOTIDE SEQUENCE [LARGE SCALE GENOMIC DNA]</scope>
    <source>
        <strain evidence="7 8">AJA276-08</strain>
    </source>
</reference>
<dbReference type="Pfam" id="PF04427">
    <property type="entry name" value="Brix"/>
    <property type="match status" value="1"/>
</dbReference>
<dbReference type="AlphaFoldDB" id="A0ABD3N748"/>
<comment type="similarity">
    <text evidence="2 4">Belongs to the RPF2 family.</text>
</comment>
<keyword evidence="3 4" id="KW-0539">Nucleus</keyword>
<dbReference type="GO" id="GO:0005730">
    <property type="term" value="C:nucleolus"/>
    <property type="evidence" value="ECO:0007669"/>
    <property type="project" value="UniProtKB-SubCell"/>
</dbReference>
<evidence type="ECO:0000313" key="8">
    <source>
        <dbReference type="Proteomes" id="UP001530315"/>
    </source>
</evidence>
<evidence type="ECO:0000256" key="1">
    <source>
        <dbReference type="ARBA" id="ARBA00004604"/>
    </source>
</evidence>
<dbReference type="SMART" id="SM00879">
    <property type="entry name" value="Brix"/>
    <property type="match status" value="1"/>
</dbReference>